<name>A0A0E9XH81_ANGAN</name>
<dbReference type="EMBL" id="GBXM01007524">
    <property type="protein sequence ID" value="JAI01054.1"/>
    <property type="molecule type" value="Transcribed_RNA"/>
</dbReference>
<reference evidence="1" key="2">
    <citation type="journal article" date="2015" name="Fish Shellfish Immunol.">
        <title>Early steps in the European eel (Anguilla anguilla)-Vibrio vulnificus interaction in the gills: Role of the RtxA13 toxin.</title>
        <authorList>
            <person name="Callol A."/>
            <person name="Pajuelo D."/>
            <person name="Ebbesson L."/>
            <person name="Teles M."/>
            <person name="MacKenzie S."/>
            <person name="Amaro C."/>
        </authorList>
    </citation>
    <scope>NUCLEOTIDE SEQUENCE</scope>
</reference>
<dbReference type="AlphaFoldDB" id="A0A0E9XH81"/>
<protein>
    <submittedName>
        <fullName evidence="1">Uncharacterized protein</fullName>
    </submittedName>
</protein>
<reference evidence="1" key="1">
    <citation type="submission" date="2014-11" db="EMBL/GenBank/DDBJ databases">
        <authorList>
            <person name="Amaro Gonzalez C."/>
        </authorList>
    </citation>
    <scope>NUCLEOTIDE SEQUENCE</scope>
</reference>
<organism evidence="1">
    <name type="scientific">Anguilla anguilla</name>
    <name type="common">European freshwater eel</name>
    <name type="synonym">Muraena anguilla</name>
    <dbReference type="NCBI Taxonomy" id="7936"/>
    <lineage>
        <taxon>Eukaryota</taxon>
        <taxon>Metazoa</taxon>
        <taxon>Chordata</taxon>
        <taxon>Craniata</taxon>
        <taxon>Vertebrata</taxon>
        <taxon>Euteleostomi</taxon>
        <taxon>Actinopterygii</taxon>
        <taxon>Neopterygii</taxon>
        <taxon>Teleostei</taxon>
        <taxon>Anguilliformes</taxon>
        <taxon>Anguillidae</taxon>
        <taxon>Anguilla</taxon>
    </lineage>
</organism>
<proteinExistence type="predicted"/>
<sequence>MHHSLVFNRKSVSKYQLLFTVMTSTSQYFLMYESGDIYGSVGLILYRLY</sequence>
<evidence type="ECO:0000313" key="1">
    <source>
        <dbReference type="EMBL" id="JAI01054.1"/>
    </source>
</evidence>
<accession>A0A0E9XH81</accession>